<dbReference type="AlphaFoldDB" id="A0A1U9NMA3"/>
<dbReference type="InterPro" id="IPR001362">
    <property type="entry name" value="Glyco_hydro_32"/>
</dbReference>
<evidence type="ECO:0000256" key="3">
    <source>
        <dbReference type="ARBA" id="ARBA00022729"/>
    </source>
</evidence>
<name>A0A1U9NMA3_9BACT</name>
<dbReference type="InterPro" id="IPR023296">
    <property type="entry name" value="Glyco_hydro_beta-prop_sf"/>
</dbReference>
<organism evidence="9 10">
    <name type="scientific">Anaerohalosphaera lusitana</name>
    <dbReference type="NCBI Taxonomy" id="1936003"/>
    <lineage>
        <taxon>Bacteria</taxon>
        <taxon>Pseudomonadati</taxon>
        <taxon>Planctomycetota</taxon>
        <taxon>Phycisphaerae</taxon>
        <taxon>Sedimentisphaerales</taxon>
        <taxon>Anaerohalosphaeraceae</taxon>
        <taxon>Anaerohalosphaera</taxon>
    </lineage>
</organism>
<evidence type="ECO:0000256" key="5">
    <source>
        <dbReference type="ARBA" id="ARBA00023157"/>
    </source>
</evidence>
<dbReference type="InterPro" id="IPR013148">
    <property type="entry name" value="Glyco_hydro_32_N"/>
</dbReference>
<dbReference type="GO" id="GO:0005975">
    <property type="term" value="P:carbohydrate metabolic process"/>
    <property type="evidence" value="ECO:0007669"/>
    <property type="project" value="InterPro"/>
</dbReference>
<evidence type="ECO:0000256" key="6">
    <source>
        <dbReference type="ARBA" id="ARBA00023295"/>
    </source>
</evidence>
<dbReference type="Pfam" id="PF00251">
    <property type="entry name" value="Glyco_hydro_32N"/>
    <property type="match status" value="1"/>
</dbReference>
<dbReference type="GO" id="GO:0004564">
    <property type="term" value="F:beta-fructofuranosidase activity"/>
    <property type="evidence" value="ECO:0007669"/>
    <property type="project" value="UniProtKB-EC"/>
</dbReference>
<dbReference type="STRING" id="1936003.STSP2_02114"/>
<feature type="domain" description="LamG-like jellyroll fold" evidence="8">
    <location>
        <begin position="461"/>
        <end position="603"/>
    </location>
</feature>
<dbReference type="InterPro" id="IPR006558">
    <property type="entry name" value="LamG-like"/>
</dbReference>
<keyword evidence="5" id="KW-1015">Disulfide bond</keyword>
<keyword evidence="10" id="KW-1185">Reference proteome</keyword>
<feature type="chain" id="PRO_5012572546" description="beta-fructofuranosidase" evidence="7">
    <location>
        <begin position="24"/>
        <end position="1096"/>
    </location>
</feature>
<evidence type="ECO:0000259" key="8">
    <source>
        <dbReference type="SMART" id="SM00560"/>
    </source>
</evidence>
<dbReference type="InterPro" id="IPR013189">
    <property type="entry name" value="Glyco_hydro_32_C"/>
</dbReference>
<evidence type="ECO:0000256" key="7">
    <source>
        <dbReference type="SAM" id="SignalP"/>
    </source>
</evidence>
<feature type="signal peptide" evidence="7">
    <location>
        <begin position="1"/>
        <end position="23"/>
    </location>
</feature>
<reference evidence="10" key="1">
    <citation type="submission" date="2017-02" db="EMBL/GenBank/DDBJ databases">
        <title>Comparative genomics and description of representatives of a novel lineage of planctomycetes thriving in anoxic sediments.</title>
        <authorList>
            <person name="Spring S."/>
            <person name="Bunk B."/>
            <person name="Sproer C."/>
        </authorList>
    </citation>
    <scope>NUCLEOTIDE SEQUENCE [LARGE SCALE GENOMIC DNA]</scope>
    <source>
        <strain evidence="10">ST-NAGAB-D1</strain>
    </source>
</reference>
<evidence type="ECO:0000256" key="1">
    <source>
        <dbReference type="ARBA" id="ARBA00009902"/>
    </source>
</evidence>
<dbReference type="Pfam" id="PF13385">
    <property type="entry name" value="Laminin_G_3"/>
    <property type="match status" value="2"/>
</dbReference>
<dbReference type="SMART" id="SM00640">
    <property type="entry name" value="Glyco_32"/>
    <property type="match status" value="1"/>
</dbReference>
<dbReference type="PANTHER" id="PTHR43101:SF1">
    <property type="entry name" value="BETA-FRUCTOSIDASE"/>
    <property type="match status" value="1"/>
</dbReference>
<dbReference type="SUPFAM" id="SSF49899">
    <property type="entry name" value="Concanavalin A-like lectins/glucanases"/>
    <property type="match status" value="3"/>
</dbReference>
<keyword evidence="3 7" id="KW-0732">Signal</keyword>
<dbReference type="RefSeq" id="WP_146662340.1">
    <property type="nucleotide sequence ID" value="NZ_CP019791.1"/>
</dbReference>
<protein>
    <recommendedName>
        <fullName evidence="2">beta-fructofuranosidase</fullName>
        <ecNumber evidence="2">3.2.1.26</ecNumber>
    </recommendedName>
</protein>
<proteinExistence type="inferred from homology"/>
<dbReference type="EMBL" id="CP019791">
    <property type="protein sequence ID" value="AQT68937.1"/>
    <property type="molecule type" value="Genomic_DNA"/>
</dbReference>
<dbReference type="Pfam" id="PF08244">
    <property type="entry name" value="Glyco_hydro_32C"/>
    <property type="match status" value="1"/>
</dbReference>
<comment type="similarity">
    <text evidence="1">Belongs to the glycosyl hydrolase 32 family.</text>
</comment>
<accession>A0A1U9NMA3</accession>
<keyword evidence="6 9" id="KW-0326">Glycosidase</keyword>
<dbReference type="Gene3D" id="2.60.120.560">
    <property type="entry name" value="Exo-inulinase, domain 1"/>
    <property type="match status" value="1"/>
</dbReference>
<dbReference type="Gene3D" id="2.115.10.20">
    <property type="entry name" value="Glycosyl hydrolase domain, family 43"/>
    <property type="match status" value="1"/>
</dbReference>
<dbReference type="Gene3D" id="2.60.120.200">
    <property type="match status" value="2"/>
</dbReference>
<evidence type="ECO:0000256" key="4">
    <source>
        <dbReference type="ARBA" id="ARBA00022801"/>
    </source>
</evidence>
<dbReference type="EC" id="3.2.1.26" evidence="2"/>
<evidence type="ECO:0000256" key="2">
    <source>
        <dbReference type="ARBA" id="ARBA00012758"/>
    </source>
</evidence>
<sequence precursor="true">MTANRSILFVLLALLAISPGAFAATVGFWSMDPIGGNPMVNDASGQGNHLWYMGITGYTPSSDTPPANLLSSGFTGGTHAYDAGQQSGYGILMFPPSQYGNDLDFADSFTVEGFFRTHGEQSLAGPMQIFLQADSDFSYGLVLNENGNGALNLSFNVMPGGIQSLTISKRNYADGNWHYFVVRYNDAADRATLGILNEDGSYDTAIKQFYSNSEIYRGSDESMFIGRETSGSSRTFRGLIDEIRFSTGVLTDGYLLASLPKPNQATGPTPVDYKTDLWISTALNWIPAAGASSHRVYLGDSFPLTLVSEQTELSYKTGQLEAGTTYHWRVDEVFPDKVVTGTTWRFTTTLAQCKFPSIHDLNDDCIVDALDLQTFAQSWLSGSDVTPYQQAADYPNAQVVLDFSEVDGYQTRDKTSNAMLNINSPFYEPEWEKGVFGNALRFDGGTNWVTKHIPEEDQPSDQFTIETWIALESYPVGDGAIVSKYTHPTAGYILGLTSYGRWNFSLSVDGNWYSCWATMELPTYKWNHIAATFHKDQGIKLYLDGNLVGSAATPAGRPITPDAGNDLMIGRDIHTDWSGPYAHGAINGILDELRIYNRTLTPQQIRAEYAKGLPLDSEPDLIPSSDRFTGPANGRPGYHAGTSANWTNEPTGLVYDPARSEWHVFHQKNPSGSFWDHIHWGHLKSSNLADWDHMPNAIAPEPGIDSGGCWSGNAVINNGIPTLVYTAIEGKAHVALATSVDGWETWQKHGHVLSDVPPGFMDYRDPYVWHENGQWYMIIGSGIHGDVGGAALLYRSPNLYDWQYLHPLLTGDVATSGFYWEMPIFLPIGNGKHILIVTDMHHDGPAHLLYWIGTWQNEHFTPDHPEPRQMDAFNWMLAPAAYVASDGLPRIMGIVPEQRAPALIENAGWRHTFSLPRKIYAAPDGTLRQQPAPELAALREFHLHLEDQTLATGIGDNTLRPAYGKMVEIDTEIDPQNAAIVGVKVLQSPDSSEQTLIYYDRLAGTINLDKRQSSLDVTGSETVHLSAPFDPAGQPVRFHIYVDHSVIDVFVNERAVFSSRVYPTRSDSTGVELYTVSGTAHINYLDIYKLRSVMDH</sequence>
<dbReference type="SUPFAM" id="SSF75005">
    <property type="entry name" value="Arabinanase/levansucrase/invertase"/>
    <property type="match status" value="1"/>
</dbReference>
<dbReference type="SMART" id="SM00560">
    <property type="entry name" value="LamGL"/>
    <property type="match status" value="1"/>
</dbReference>
<dbReference type="InterPro" id="IPR051214">
    <property type="entry name" value="GH32_Enzymes"/>
</dbReference>
<dbReference type="PANTHER" id="PTHR43101">
    <property type="entry name" value="BETA-FRUCTOSIDASE"/>
    <property type="match status" value="1"/>
</dbReference>
<dbReference type="KEGG" id="alus:STSP2_02114"/>
<dbReference type="InterPro" id="IPR013320">
    <property type="entry name" value="ConA-like_dom_sf"/>
</dbReference>
<evidence type="ECO:0000313" key="9">
    <source>
        <dbReference type="EMBL" id="AQT68937.1"/>
    </source>
</evidence>
<evidence type="ECO:0000313" key="10">
    <source>
        <dbReference type="Proteomes" id="UP000189674"/>
    </source>
</evidence>
<dbReference type="Proteomes" id="UP000189674">
    <property type="component" value="Chromosome"/>
</dbReference>
<gene>
    <name evidence="9" type="primary">sacA</name>
    <name evidence="9" type="ORF">STSP2_02114</name>
</gene>
<dbReference type="CDD" id="cd08996">
    <property type="entry name" value="GH32_FFase"/>
    <property type="match status" value="1"/>
</dbReference>
<keyword evidence="4 9" id="KW-0378">Hydrolase</keyword>
<dbReference type="OrthoDB" id="9759709at2"/>